<organism evidence="2 3">
    <name type="scientific">Nephila pilipes</name>
    <name type="common">Giant wood spider</name>
    <name type="synonym">Nephila maculata</name>
    <dbReference type="NCBI Taxonomy" id="299642"/>
    <lineage>
        <taxon>Eukaryota</taxon>
        <taxon>Metazoa</taxon>
        <taxon>Ecdysozoa</taxon>
        <taxon>Arthropoda</taxon>
        <taxon>Chelicerata</taxon>
        <taxon>Arachnida</taxon>
        <taxon>Araneae</taxon>
        <taxon>Araneomorphae</taxon>
        <taxon>Entelegynae</taxon>
        <taxon>Araneoidea</taxon>
        <taxon>Nephilidae</taxon>
        <taxon>Nephila</taxon>
    </lineage>
</organism>
<accession>A0A8X6NZV3</accession>
<name>A0A8X6NZV3_NEPPI</name>
<dbReference type="EMBL" id="BMAW01015556">
    <property type="protein sequence ID" value="GFT44500.1"/>
    <property type="molecule type" value="Genomic_DNA"/>
</dbReference>
<proteinExistence type="predicted"/>
<dbReference type="AlphaFoldDB" id="A0A8X6NZV3"/>
<feature type="region of interest" description="Disordered" evidence="1">
    <location>
        <begin position="1"/>
        <end position="179"/>
    </location>
</feature>
<feature type="compositionally biased region" description="Basic and acidic residues" evidence="1">
    <location>
        <begin position="136"/>
        <end position="146"/>
    </location>
</feature>
<protein>
    <submittedName>
        <fullName evidence="2">Uncharacterized protein</fullName>
    </submittedName>
</protein>
<comment type="caution">
    <text evidence="2">The sequence shown here is derived from an EMBL/GenBank/DDBJ whole genome shotgun (WGS) entry which is preliminary data.</text>
</comment>
<gene>
    <name evidence="2" type="ORF">NPIL_376121</name>
</gene>
<reference evidence="2" key="1">
    <citation type="submission" date="2020-08" db="EMBL/GenBank/DDBJ databases">
        <title>Multicomponent nature underlies the extraordinary mechanical properties of spider dragline silk.</title>
        <authorList>
            <person name="Kono N."/>
            <person name="Nakamura H."/>
            <person name="Mori M."/>
            <person name="Yoshida Y."/>
            <person name="Ohtoshi R."/>
            <person name="Malay A.D."/>
            <person name="Moran D.A.P."/>
            <person name="Tomita M."/>
            <person name="Numata K."/>
            <person name="Arakawa K."/>
        </authorList>
    </citation>
    <scope>NUCLEOTIDE SEQUENCE</scope>
</reference>
<sequence>YSESETEVRRVKKNSEVSNSSAKRLSKLSSTSTSSANSELNEVFKMAKDSGKNSEINSDATPPAYPKRPPPLPPNRPLPSQELAKRIELSHAIKSPEINIEQPTNNPYNKQKPIPPPKPKLLFKSSTVDSSPNKGKFNETEDSKTDSEEDTLARASSPVYVIPNMHSTSRTGQKKSSDAKLKKIIETLEKTQKCRKESESGSTNRIETSPPLVFANKSAKGINSPPVEETVLELPPQTLELLKKANLLSFPDEKSSMFYIRRTRSYPNLRISQLQKQPIYLQLI</sequence>
<feature type="compositionally biased region" description="Polar residues" evidence="1">
    <location>
        <begin position="124"/>
        <end position="133"/>
    </location>
</feature>
<evidence type="ECO:0000256" key="1">
    <source>
        <dbReference type="SAM" id="MobiDB-lite"/>
    </source>
</evidence>
<dbReference type="OrthoDB" id="10476638at2759"/>
<feature type="non-terminal residue" evidence="2">
    <location>
        <position position="284"/>
    </location>
</feature>
<evidence type="ECO:0000313" key="2">
    <source>
        <dbReference type="EMBL" id="GFT44500.1"/>
    </source>
</evidence>
<dbReference type="Proteomes" id="UP000887013">
    <property type="component" value="Unassembled WGS sequence"/>
</dbReference>
<feature type="compositionally biased region" description="Basic and acidic residues" evidence="1">
    <location>
        <begin position="1"/>
        <end position="15"/>
    </location>
</feature>
<feature type="compositionally biased region" description="Low complexity" evidence="1">
    <location>
        <begin position="18"/>
        <end position="38"/>
    </location>
</feature>
<evidence type="ECO:0000313" key="3">
    <source>
        <dbReference type="Proteomes" id="UP000887013"/>
    </source>
</evidence>
<keyword evidence="3" id="KW-1185">Reference proteome</keyword>
<feature type="compositionally biased region" description="Pro residues" evidence="1">
    <location>
        <begin position="63"/>
        <end position="77"/>
    </location>
</feature>